<name>A0A7J7UM16_PIPKU</name>
<comment type="caution">
    <text evidence="1">The sequence shown here is derived from an EMBL/GenBank/DDBJ whole genome shotgun (WGS) entry which is preliminary data.</text>
</comment>
<protein>
    <submittedName>
        <fullName evidence="1">Uncharacterized protein</fullName>
    </submittedName>
</protein>
<keyword evidence="2" id="KW-1185">Reference proteome</keyword>
<evidence type="ECO:0000313" key="2">
    <source>
        <dbReference type="Proteomes" id="UP000558488"/>
    </source>
</evidence>
<sequence length="123" mass="12522">MESSCYLFFTGQPSAFFPGPNCTPLGSLDLACSLSQSGIPLGDVREVVLAQSSPTGGVPLSQKPGSQLASTVAVAEASSASAAALGLSYCWLRPSLPGLQEGTSQAEGPPKCMNFMHQASSVV</sequence>
<evidence type="ECO:0000313" key="1">
    <source>
        <dbReference type="EMBL" id="KAF6313939.1"/>
    </source>
</evidence>
<gene>
    <name evidence="1" type="ORF">mPipKuh1_008792</name>
</gene>
<proteinExistence type="predicted"/>
<dbReference type="EMBL" id="JACAGB010000019">
    <property type="protein sequence ID" value="KAF6313939.1"/>
    <property type="molecule type" value="Genomic_DNA"/>
</dbReference>
<dbReference type="AlphaFoldDB" id="A0A7J7UM16"/>
<organism evidence="1 2">
    <name type="scientific">Pipistrellus kuhlii</name>
    <name type="common">Kuhl's pipistrelle</name>
    <dbReference type="NCBI Taxonomy" id="59472"/>
    <lineage>
        <taxon>Eukaryota</taxon>
        <taxon>Metazoa</taxon>
        <taxon>Chordata</taxon>
        <taxon>Craniata</taxon>
        <taxon>Vertebrata</taxon>
        <taxon>Euteleostomi</taxon>
        <taxon>Mammalia</taxon>
        <taxon>Eutheria</taxon>
        <taxon>Laurasiatheria</taxon>
        <taxon>Chiroptera</taxon>
        <taxon>Yangochiroptera</taxon>
        <taxon>Vespertilionidae</taxon>
        <taxon>Pipistrellus</taxon>
    </lineage>
</organism>
<reference evidence="1 2" key="1">
    <citation type="journal article" date="2020" name="Nature">
        <title>Six reference-quality genomes reveal evolution of bat adaptations.</title>
        <authorList>
            <person name="Jebb D."/>
            <person name="Huang Z."/>
            <person name="Pippel M."/>
            <person name="Hughes G.M."/>
            <person name="Lavrichenko K."/>
            <person name="Devanna P."/>
            <person name="Winkler S."/>
            <person name="Jermiin L.S."/>
            <person name="Skirmuntt E.C."/>
            <person name="Katzourakis A."/>
            <person name="Burkitt-Gray L."/>
            <person name="Ray D.A."/>
            <person name="Sullivan K.A.M."/>
            <person name="Roscito J.G."/>
            <person name="Kirilenko B.M."/>
            <person name="Davalos L.M."/>
            <person name="Corthals A.P."/>
            <person name="Power M.L."/>
            <person name="Jones G."/>
            <person name="Ransome R.D."/>
            <person name="Dechmann D.K.N."/>
            <person name="Locatelli A.G."/>
            <person name="Puechmaille S.J."/>
            <person name="Fedrigo O."/>
            <person name="Jarvis E.D."/>
            <person name="Hiller M."/>
            <person name="Vernes S.C."/>
            <person name="Myers E.W."/>
            <person name="Teeling E.C."/>
        </authorList>
    </citation>
    <scope>NUCLEOTIDE SEQUENCE [LARGE SCALE GENOMIC DNA]</scope>
    <source>
        <strain evidence="1">MPipKuh1</strain>
        <tissue evidence="1">Flight muscle</tissue>
    </source>
</reference>
<dbReference type="Proteomes" id="UP000558488">
    <property type="component" value="Unassembled WGS sequence"/>
</dbReference>
<accession>A0A7J7UM16</accession>